<name>A0A371IAC0_MUCPR</name>
<dbReference type="Proteomes" id="UP000257109">
    <property type="component" value="Unassembled WGS sequence"/>
</dbReference>
<organism evidence="2 3">
    <name type="scientific">Mucuna pruriens</name>
    <name type="common">Velvet bean</name>
    <name type="synonym">Dolichos pruriens</name>
    <dbReference type="NCBI Taxonomy" id="157652"/>
    <lineage>
        <taxon>Eukaryota</taxon>
        <taxon>Viridiplantae</taxon>
        <taxon>Streptophyta</taxon>
        <taxon>Embryophyta</taxon>
        <taxon>Tracheophyta</taxon>
        <taxon>Spermatophyta</taxon>
        <taxon>Magnoliopsida</taxon>
        <taxon>eudicotyledons</taxon>
        <taxon>Gunneridae</taxon>
        <taxon>Pentapetalae</taxon>
        <taxon>rosids</taxon>
        <taxon>fabids</taxon>
        <taxon>Fabales</taxon>
        <taxon>Fabaceae</taxon>
        <taxon>Papilionoideae</taxon>
        <taxon>50 kb inversion clade</taxon>
        <taxon>NPAAA clade</taxon>
        <taxon>indigoferoid/millettioid clade</taxon>
        <taxon>Phaseoleae</taxon>
        <taxon>Mucuna</taxon>
    </lineage>
</organism>
<dbReference type="OrthoDB" id="778454at2759"/>
<feature type="non-terminal residue" evidence="2">
    <location>
        <position position="254"/>
    </location>
</feature>
<evidence type="ECO:0000256" key="1">
    <source>
        <dbReference type="SAM" id="MobiDB-lite"/>
    </source>
</evidence>
<comment type="caution">
    <text evidence="2">The sequence shown here is derived from an EMBL/GenBank/DDBJ whole genome shotgun (WGS) entry which is preliminary data.</text>
</comment>
<accession>A0A371IAC0</accession>
<sequence>RLRRLKEQTISGPASQLCKSITVSQIREPPLANNSKSKRECECSITEKGSAPTESKLDANSQATQKARPIPVPFPSRTLSRRKLESDEELLKMFQKVQINIPLLDAIKQIPKYAKFLKELCVQKRKKMKGGVELGGIVLALTRNDNLIAGTRQALPKKCRDPGIFSVPCTIGDCTFADAMLDLGASINVMSMSIYKSFSCGDLEPTRMTIYIVQPLGVLEDVLVQVDELIFPVDFYMLDMEDETPGKGSTLILG</sequence>
<dbReference type="InterPro" id="IPR021109">
    <property type="entry name" value="Peptidase_aspartic_dom_sf"/>
</dbReference>
<proteinExistence type="predicted"/>
<evidence type="ECO:0000313" key="3">
    <source>
        <dbReference type="Proteomes" id="UP000257109"/>
    </source>
</evidence>
<evidence type="ECO:0000313" key="2">
    <source>
        <dbReference type="EMBL" id="RDY11969.1"/>
    </source>
</evidence>
<feature type="region of interest" description="Disordered" evidence="1">
    <location>
        <begin position="50"/>
        <end position="76"/>
    </location>
</feature>
<dbReference type="AlphaFoldDB" id="A0A371IAC0"/>
<gene>
    <name evidence="2" type="ORF">CR513_03294</name>
</gene>
<keyword evidence="3" id="KW-1185">Reference proteome</keyword>
<reference evidence="2" key="1">
    <citation type="submission" date="2018-05" db="EMBL/GenBank/DDBJ databases">
        <title>Draft genome of Mucuna pruriens seed.</title>
        <authorList>
            <person name="Nnadi N.E."/>
            <person name="Vos R."/>
            <person name="Hasami M.H."/>
            <person name="Devisetty U.K."/>
            <person name="Aguiy J.C."/>
        </authorList>
    </citation>
    <scope>NUCLEOTIDE SEQUENCE [LARGE SCALE GENOMIC DNA]</scope>
    <source>
        <strain evidence="2">JCA_2017</strain>
    </source>
</reference>
<feature type="non-terminal residue" evidence="2">
    <location>
        <position position="1"/>
    </location>
</feature>
<dbReference type="EMBL" id="QJKJ01000547">
    <property type="protein sequence ID" value="RDY11969.1"/>
    <property type="molecule type" value="Genomic_DNA"/>
</dbReference>
<dbReference type="PANTHER" id="PTHR33067">
    <property type="entry name" value="RNA-DIRECTED DNA POLYMERASE-RELATED"/>
    <property type="match status" value="1"/>
</dbReference>
<dbReference type="Gene3D" id="2.40.70.10">
    <property type="entry name" value="Acid Proteases"/>
    <property type="match status" value="1"/>
</dbReference>
<dbReference type="PANTHER" id="PTHR33067:SF15">
    <property type="entry name" value="RNA-DIRECTED DNA POLYMERASE"/>
    <property type="match status" value="1"/>
</dbReference>
<dbReference type="CDD" id="cd00303">
    <property type="entry name" value="retropepsin_like"/>
    <property type="match status" value="1"/>
</dbReference>
<protein>
    <recommendedName>
        <fullName evidence="4">Aspartic peptidase DDI1-type domain-containing protein</fullName>
    </recommendedName>
</protein>
<evidence type="ECO:0008006" key="4">
    <source>
        <dbReference type="Google" id="ProtNLM"/>
    </source>
</evidence>